<sequence length="171" mass="20280">MSYYFSLDELKKEMADSRMFSRRFETMLTFKLNSLKELCGRLPRENEAFFIETKKSFTAFTFIVYLMKNAGRVNHLYIATYSTNERIINALLRWQEKGLIGGIHLHISETIKFRMPKIFERLSKLHQDGVLELSFAWSHKKITCLDTTRDSLSWKAPGIMVRMRWKSNMFS</sequence>
<organism evidence="1 2">
    <name type="scientific">Prevotella heparinolytica</name>
    <dbReference type="NCBI Taxonomy" id="28113"/>
    <lineage>
        <taxon>Bacteria</taxon>
        <taxon>Pseudomonadati</taxon>
        <taxon>Bacteroidota</taxon>
        <taxon>Bacteroidia</taxon>
        <taxon>Bacteroidales</taxon>
        <taxon>Bacteroidaceae</taxon>
        <taxon>Bacteroides</taxon>
    </lineage>
</organism>
<comment type="caution">
    <text evidence="1">The sequence shown here is derived from an EMBL/GenBank/DDBJ whole genome shotgun (WGS) entry which is preliminary data.</text>
</comment>
<proteinExistence type="predicted"/>
<evidence type="ECO:0000313" key="1">
    <source>
        <dbReference type="EMBL" id="TCO88144.1"/>
    </source>
</evidence>
<dbReference type="EMBL" id="SLXB01000027">
    <property type="protein sequence ID" value="TCO88144.1"/>
    <property type="molecule type" value="Genomic_DNA"/>
</dbReference>
<name>A0A4R2LIB0_9BACE</name>
<reference evidence="1 2" key="1">
    <citation type="submission" date="2019-03" db="EMBL/GenBank/DDBJ databases">
        <title>Genomic Encyclopedia of Type Strains, Phase IV (KMG-IV): sequencing the most valuable type-strain genomes for metagenomic binning, comparative biology and taxonomic classification.</title>
        <authorList>
            <person name="Goeker M."/>
        </authorList>
    </citation>
    <scope>NUCLEOTIDE SEQUENCE [LARGE SCALE GENOMIC DNA]</scope>
    <source>
        <strain evidence="1 2">DSM 23917</strain>
    </source>
</reference>
<accession>A0A4R2LIB0</accession>
<dbReference type="Proteomes" id="UP000295600">
    <property type="component" value="Unassembled WGS sequence"/>
</dbReference>
<dbReference type="RefSeq" id="WP_234878296.1">
    <property type="nucleotide sequence ID" value="NZ_SLXB01000027.1"/>
</dbReference>
<protein>
    <submittedName>
        <fullName evidence="1">Uncharacterized protein</fullName>
    </submittedName>
</protein>
<dbReference type="AlphaFoldDB" id="A0A4R2LIB0"/>
<evidence type="ECO:0000313" key="2">
    <source>
        <dbReference type="Proteomes" id="UP000295600"/>
    </source>
</evidence>
<gene>
    <name evidence="1" type="ORF">EV202_12727</name>
</gene>